<sequence>MRLERNLSQEELDSGDDGIPYRTVQN</sequence>
<comment type="caution">
    <text evidence="2">The sequence shown here is derived from an EMBL/GenBank/DDBJ whole genome shotgun (WGS) entry which is preliminary data.</text>
</comment>
<evidence type="ECO:0000313" key="2">
    <source>
        <dbReference type="EMBL" id="TGK20302.1"/>
    </source>
</evidence>
<evidence type="ECO:0000256" key="1">
    <source>
        <dbReference type="SAM" id="MobiDB-lite"/>
    </source>
</evidence>
<evidence type="ECO:0000313" key="3">
    <source>
        <dbReference type="Proteomes" id="UP000297855"/>
    </source>
</evidence>
<accession>A0A4R9GR80</accession>
<reference evidence="2" key="1">
    <citation type="journal article" date="2019" name="PLoS Negl. Trop. Dis.">
        <title>Revisiting the worldwide diversity of Leptospira species in the environment.</title>
        <authorList>
            <person name="Vincent A.T."/>
            <person name="Schiettekatte O."/>
            <person name="Bourhy P."/>
            <person name="Veyrier F.J."/>
            <person name="Picardeau M."/>
        </authorList>
    </citation>
    <scope>NUCLEOTIDE SEQUENCE [LARGE SCALE GENOMIC DNA]</scope>
    <source>
        <strain evidence="2">SCS5</strain>
    </source>
</reference>
<dbReference type="Proteomes" id="UP000297855">
    <property type="component" value="Unassembled WGS sequence"/>
</dbReference>
<organism evidence="2 3">
    <name type="scientific">Leptospira fluminis</name>
    <dbReference type="NCBI Taxonomy" id="2484979"/>
    <lineage>
        <taxon>Bacteria</taxon>
        <taxon>Pseudomonadati</taxon>
        <taxon>Spirochaetota</taxon>
        <taxon>Spirochaetia</taxon>
        <taxon>Leptospirales</taxon>
        <taxon>Leptospiraceae</taxon>
        <taxon>Leptospira</taxon>
    </lineage>
</organism>
<feature type="region of interest" description="Disordered" evidence="1">
    <location>
        <begin position="1"/>
        <end position="26"/>
    </location>
</feature>
<gene>
    <name evidence="2" type="ORF">EHO61_05240</name>
</gene>
<dbReference type="EMBL" id="RQEV01000005">
    <property type="protein sequence ID" value="TGK20302.1"/>
    <property type="molecule type" value="Genomic_DNA"/>
</dbReference>
<keyword evidence="3" id="KW-1185">Reference proteome</keyword>
<feature type="non-terminal residue" evidence="2">
    <location>
        <position position="26"/>
    </location>
</feature>
<proteinExistence type="predicted"/>
<dbReference type="AlphaFoldDB" id="A0A4R9GR80"/>
<protein>
    <submittedName>
        <fullName evidence="2">XRE family transcriptional regulator</fullName>
    </submittedName>
</protein>
<name>A0A4R9GR80_9LEPT</name>